<dbReference type="InterPro" id="IPR036047">
    <property type="entry name" value="F-box-like_dom_sf"/>
</dbReference>
<dbReference type="InterPro" id="IPR006553">
    <property type="entry name" value="Leu-rich_rpt_Cys-con_subtyp"/>
</dbReference>
<dbReference type="PANTHER" id="PTHR13318">
    <property type="entry name" value="PARTNER OF PAIRED, ISOFORM B-RELATED"/>
    <property type="match status" value="1"/>
</dbReference>
<dbReference type="AlphaFoldDB" id="A0A9Q0M4P4"/>
<dbReference type="Gene3D" id="3.80.10.10">
    <property type="entry name" value="Ribonuclease Inhibitor"/>
    <property type="match status" value="1"/>
</dbReference>
<protein>
    <recommendedName>
        <fullName evidence="2">F-box domain-containing protein</fullName>
    </recommendedName>
</protein>
<evidence type="ECO:0000259" key="2">
    <source>
        <dbReference type="SMART" id="SM00256"/>
    </source>
</evidence>
<organism evidence="3 4">
    <name type="scientific">Blomia tropicalis</name>
    <name type="common">Mite</name>
    <dbReference type="NCBI Taxonomy" id="40697"/>
    <lineage>
        <taxon>Eukaryota</taxon>
        <taxon>Metazoa</taxon>
        <taxon>Ecdysozoa</taxon>
        <taxon>Arthropoda</taxon>
        <taxon>Chelicerata</taxon>
        <taxon>Arachnida</taxon>
        <taxon>Acari</taxon>
        <taxon>Acariformes</taxon>
        <taxon>Sarcoptiformes</taxon>
        <taxon>Astigmata</taxon>
        <taxon>Glycyphagoidea</taxon>
        <taxon>Echimyopodidae</taxon>
        <taxon>Blomia</taxon>
    </lineage>
</organism>
<dbReference type="GO" id="GO:0031146">
    <property type="term" value="P:SCF-dependent proteasomal ubiquitin-dependent protein catabolic process"/>
    <property type="evidence" value="ECO:0007669"/>
    <property type="project" value="TreeGrafter"/>
</dbReference>
<dbReference type="SUPFAM" id="SSF52047">
    <property type="entry name" value="RNI-like"/>
    <property type="match status" value="1"/>
</dbReference>
<dbReference type="GO" id="GO:0019005">
    <property type="term" value="C:SCF ubiquitin ligase complex"/>
    <property type="evidence" value="ECO:0007669"/>
    <property type="project" value="TreeGrafter"/>
</dbReference>
<sequence length="582" mass="66120">MECRLDRDCLIMIFEYLSMPEKLKCRLVSHEWSIAVDKLIAGQQYLEVFAANSSLVAASVEATGISSYSSNQLSFNSAVRSAKKLWSSVNAKLMAQPEANDVEVAVANNNRPIMNVMNNPIINPIIREHRSNEYELMNVCSPSNLLNLSSYYWTYAFCASSSLFSSYSFANSTITSHEYFHSFCDCYPRQRHKYSVILDRKNISFETFNNLLSKFSNILSLVVRNVDQLSDVILFMITQQCPNVQSLSFCNCSGLKKDKNNQYAPLNCLTDYGWRLLSNSYPNLTSLTLRQCKLSESQLTKVIQHCKNLQFLDISDNICVGRSVRYLGPSIECLICGDLSNDEGIDTILSNIAFANGRHVKYLSIFGALGSLKTFSEFDRLSKLELHYYTDEELPNYLSDIGMLSLTSLVLEQIRCYESPSAINVTQFDQMLARSPNLRRLQITGDFDWNLRLNDNSLKKLTTLCPKLQEITLNGNGSLTDYGIMHLANLPLVQLSLSSFHAITDYSIKSIMRKVSTLKQITLVDMPQITERVVSKAIAVCANDERRRLNLTLSDEQMSKRVRRRNLTYPNNLRVNFDSERG</sequence>
<dbReference type="SUPFAM" id="SSF81383">
    <property type="entry name" value="F-box domain"/>
    <property type="match status" value="1"/>
</dbReference>
<dbReference type="InterPro" id="IPR032675">
    <property type="entry name" value="LRR_dom_sf"/>
</dbReference>
<feature type="domain" description="F-box" evidence="2">
    <location>
        <begin position="5"/>
        <end position="45"/>
    </location>
</feature>
<dbReference type="OMA" id="GDFDWNL"/>
<comment type="caution">
    <text evidence="3">The sequence shown here is derived from an EMBL/GenBank/DDBJ whole genome shotgun (WGS) entry which is preliminary data.</text>
</comment>
<dbReference type="InterPro" id="IPR055411">
    <property type="entry name" value="LRR_FXL15/At3g58940/PEG3-like"/>
</dbReference>
<accession>A0A9Q0M4P4</accession>
<dbReference type="Proteomes" id="UP001142055">
    <property type="component" value="Chromosome 3"/>
</dbReference>
<evidence type="ECO:0000313" key="4">
    <source>
        <dbReference type="Proteomes" id="UP001142055"/>
    </source>
</evidence>
<dbReference type="Pfam" id="PF00646">
    <property type="entry name" value="F-box"/>
    <property type="match status" value="1"/>
</dbReference>
<reference evidence="3" key="1">
    <citation type="submission" date="2022-12" db="EMBL/GenBank/DDBJ databases">
        <title>Genome assemblies of Blomia tropicalis.</title>
        <authorList>
            <person name="Cui Y."/>
        </authorList>
    </citation>
    <scope>NUCLEOTIDE SEQUENCE</scope>
    <source>
        <tissue evidence="3">Adult mites</tissue>
    </source>
</reference>
<dbReference type="EMBL" id="JAPWDV010000003">
    <property type="protein sequence ID" value="KAJ6217502.1"/>
    <property type="molecule type" value="Genomic_DNA"/>
</dbReference>
<proteinExistence type="predicted"/>
<dbReference type="SMART" id="SM00256">
    <property type="entry name" value="FBOX"/>
    <property type="match status" value="1"/>
</dbReference>
<keyword evidence="1" id="KW-0833">Ubl conjugation pathway</keyword>
<evidence type="ECO:0000256" key="1">
    <source>
        <dbReference type="ARBA" id="ARBA00022786"/>
    </source>
</evidence>
<dbReference type="SMART" id="SM00367">
    <property type="entry name" value="LRR_CC"/>
    <property type="match status" value="3"/>
</dbReference>
<evidence type="ECO:0000313" key="3">
    <source>
        <dbReference type="EMBL" id="KAJ6217502.1"/>
    </source>
</evidence>
<keyword evidence="4" id="KW-1185">Reference proteome</keyword>
<dbReference type="InterPro" id="IPR001810">
    <property type="entry name" value="F-box_dom"/>
</dbReference>
<dbReference type="Pfam" id="PF24758">
    <property type="entry name" value="LRR_At5g56370"/>
    <property type="match status" value="1"/>
</dbReference>
<name>A0A9Q0M4P4_BLOTA</name>
<gene>
    <name evidence="3" type="ORF">RDWZM_008659</name>
</gene>